<feature type="region of interest" description="Disordered" evidence="1">
    <location>
        <begin position="63"/>
        <end position="88"/>
    </location>
</feature>
<proteinExistence type="predicted"/>
<evidence type="ECO:0000256" key="1">
    <source>
        <dbReference type="SAM" id="MobiDB-lite"/>
    </source>
</evidence>
<sequence>MTDGVCDLNELEKNGEVMSETGKMGEAGETGDTIQTGKLGGVSQVMGELGVPGIAAGELGEEAVSTGERGERAVSTGEGAVSTGEGAVSAGEGVVSAGESASGVSEWWLVPAKRRNKRKCTMKDKGDSKTGRLEDAIAGTDTSDCESMSDCSSLSDTMPDGHESNLYPPSMLSNFLRQTKGMKGLILEKHFPDMLLFVQSASHLIKHRATSDLTNPEIFRLKKHMGKARKQLNI</sequence>
<evidence type="ECO:0000313" key="3">
    <source>
        <dbReference type="Proteomes" id="UP000324091"/>
    </source>
</evidence>
<protein>
    <submittedName>
        <fullName evidence="2">Uncharacterized protein</fullName>
    </submittedName>
</protein>
<keyword evidence="3" id="KW-1185">Reference proteome</keyword>
<accession>A0A5C6NEN8</accession>
<name>A0A5C6NEN8_9TELE</name>
<organism evidence="2 3">
    <name type="scientific">Takifugu flavidus</name>
    <name type="common">sansaifugu</name>
    <dbReference type="NCBI Taxonomy" id="433684"/>
    <lineage>
        <taxon>Eukaryota</taxon>
        <taxon>Metazoa</taxon>
        <taxon>Chordata</taxon>
        <taxon>Craniata</taxon>
        <taxon>Vertebrata</taxon>
        <taxon>Euteleostomi</taxon>
        <taxon>Actinopterygii</taxon>
        <taxon>Neopterygii</taxon>
        <taxon>Teleostei</taxon>
        <taxon>Neoteleostei</taxon>
        <taxon>Acanthomorphata</taxon>
        <taxon>Eupercaria</taxon>
        <taxon>Tetraodontiformes</taxon>
        <taxon>Tetradontoidea</taxon>
        <taxon>Tetraodontidae</taxon>
        <taxon>Takifugu</taxon>
    </lineage>
</organism>
<dbReference type="AlphaFoldDB" id="A0A5C6NEN8"/>
<evidence type="ECO:0000313" key="2">
    <source>
        <dbReference type="EMBL" id="TWW64440.1"/>
    </source>
</evidence>
<gene>
    <name evidence="2" type="ORF">D4764_22G0000870</name>
</gene>
<comment type="caution">
    <text evidence="2">The sequence shown here is derived from an EMBL/GenBank/DDBJ whole genome shotgun (WGS) entry which is preliminary data.</text>
</comment>
<dbReference type="Proteomes" id="UP000324091">
    <property type="component" value="Chromosome 22"/>
</dbReference>
<dbReference type="EMBL" id="RHFK02000015">
    <property type="protein sequence ID" value="TWW64440.1"/>
    <property type="molecule type" value="Genomic_DNA"/>
</dbReference>
<reference evidence="2 3" key="1">
    <citation type="submission" date="2019-04" db="EMBL/GenBank/DDBJ databases">
        <title>Chromosome genome assembly for Takifugu flavidus.</title>
        <authorList>
            <person name="Xiao S."/>
        </authorList>
    </citation>
    <scope>NUCLEOTIDE SEQUENCE [LARGE SCALE GENOMIC DNA]</scope>
    <source>
        <strain evidence="2">HTHZ2018</strain>
        <tissue evidence="2">Muscle</tissue>
    </source>
</reference>